<feature type="domain" description="Zinc-ribbon" evidence="3">
    <location>
        <begin position="10"/>
        <end position="30"/>
    </location>
</feature>
<name>A0A0D0YYL2_9LACO</name>
<dbReference type="Proteomes" id="UP000032279">
    <property type="component" value="Unassembled WGS sequence"/>
</dbReference>
<dbReference type="PATRIC" id="fig|1335616.4.peg.51"/>
<proteinExistence type="predicted"/>
<evidence type="ECO:0000256" key="2">
    <source>
        <dbReference type="SAM" id="Phobius"/>
    </source>
</evidence>
<dbReference type="STRING" id="1335616.WDC_0051"/>
<feature type="compositionally biased region" description="Low complexity" evidence="1">
    <location>
        <begin position="100"/>
        <end position="131"/>
    </location>
</feature>
<evidence type="ECO:0000313" key="5">
    <source>
        <dbReference type="Proteomes" id="UP000032279"/>
    </source>
</evidence>
<dbReference type="InterPro" id="IPR026870">
    <property type="entry name" value="Zinc_ribbon_dom"/>
</dbReference>
<comment type="caution">
    <text evidence="4">The sequence shown here is derived from an EMBL/GenBank/DDBJ whole genome shotgun (WGS) entry which is preliminary data.</text>
</comment>
<keyword evidence="2" id="KW-0472">Membrane</keyword>
<evidence type="ECO:0000259" key="3">
    <source>
        <dbReference type="Pfam" id="PF13240"/>
    </source>
</evidence>
<feature type="region of interest" description="Disordered" evidence="1">
    <location>
        <begin position="100"/>
        <end position="134"/>
    </location>
</feature>
<dbReference type="RefSeq" id="WP_044009801.1">
    <property type="nucleotide sequence ID" value="NZ_AWTT01000001.1"/>
</dbReference>
<organism evidence="4 5">
    <name type="scientific">Paucilactobacillus wasatchensis</name>
    <dbReference type="NCBI Taxonomy" id="1335616"/>
    <lineage>
        <taxon>Bacteria</taxon>
        <taxon>Bacillati</taxon>
        <taxon>Bacillota</taxon>
        <taxon>Bacilli</taxon>
        <taxon>Lactobacillales</taxon>
        <taxon>Lactobacillaceae</taxon>
        <taxon>Paucilactobacillus</taxon>
    </lineage>
</organism>
<keyword evidence="2" id="KW-0812">Transmembrane</keyword>
<dbReference type="Pfam" id="PF13240">
    <property type="entry name" value="Zn_Ribbon_1"/>
    <property type="match status" value="1"/>
</dbReference>
<feature type="region of interest" description="Disordered" evidence="1">
    <location>
        <begin position="41"/>
        <end position="67"/>
    </location>
</feature>
<protein>
    <recommendedName>
        <fullName evidence="3">Zinc-ribbon domain-containing protein</fullName>
    </recommendedName>
</protein>
<evidence type="ECO:0000313" key="4">
    <source>
        <dbReference type="EMBL" id="KIS04314.1"/>
    </source>
</evidence>
<keyword evidence="2" id="KW-1133">Transmembrane helix</keyword>
<evidence type="ECO:0000256" key="1">
    <source>
        <dbReference type="SAM" id="MobiDB-lite"/>
    </source>
</evidence>
<reference evidence="4 5" key="1">
    <citation type="submission" date="2013-08" db="EMBL/GenBank/DDBJ databases">
        <title>Lactobacillus wasatchii sp. WDC04, a late gas producing bacteria isolated from aged chedder cheese.</title>
        <authorList>
            <person name="Oberg C.J."/>
            <person name="Culumber M."/>
            <person name="McMahon D.J."/>
            <person name="Broadbent J.R."/>
            <person name="Oberg T.S."/>
            <person name="Ortaki F."/>
        </authorList>
    </citation>
    <scope>NUCLEOTIDE SEQUENCE [LARGE SCALE GENOMIC DNA]</scope>
    <source>
        <strain evidence="4 5">WDC04</strain>
    </source>
</reference>
<dbReference type="OrthoDB" id="2293175at2"/>
<dbReference type="EMBL" id="AWTT01000001">
    <property type="protein sequence ID" value="KIS04314.1"/>
    <property type="molecule type" value="Genomic_DNA"/>
</dbReference>
<accession>A0A0D0YYL2</accession>
<feature type="compositionally biased region" description="Polar residues" evidence="1">
    <location>
        <begin position="41"/>
        <end position="58"/>
    </location>
</feature>
<dbReference type="AlphaFoldDB" id="A0A0D0YYL2"/>
<sequence length="272" mass="29558">MAEKESQLKFCPNCGEPLSDGDDFCPNCGFNIKKYLAQKPQTATNASNSGDSAEQAQRNGAPKKPKRGRGKIWLIVVIVVVVLIGGAAALIKHNSDTTNSEAASQSQSSQASSSSATSSTSSSATQDSEASINNSDLSTEQLALLTYDYVYEKYHSDPAGLSDQWKAMIAKGKNRQFMIMVEDKTATDEDPKSTTYYMFDGTDDQLKQQAPGMMFYNDGTGVTIYADPNLEGPDKAKEMFGGSISYSDLRKGADVSDDILRNAKNYVYYNQD</sequence>
<feature type="transmembrane region" description="Helical" evidence="2">
    <location>
        <begin position="72"/>
        <end position="91"/>
    </location>
</feature>
<gene>
    <name evidence="4" type="ORF">WDC_0051</name>
</gene>
<keyword evidence="5" id="KW-1185">Reference proteome</keyword>